<dbReference type="GO" id="GO:0072534">
    <property type="term" value="C:perineuronal net"/>
    <property type="evidence" value="ECO:0007669"/>
    <property type="project" value="TreeGrafter"/>
</dbReference>
<feature type="compositionally biased region" description="Polar residues" evidence="16">
    <location>
        <begin position="847"/>
        <end position="857"/>
    </location>
</feature>
<feature type="compositionally biased region" description="Polar residues" evidence="16">
    <location>
        <begin position="2244"/>
        <end position="2253"/>
    </location>
</feature>
<feature type="region of interest" description="Disordered" evidence="16">
    <location>
        <begin position="2017"/>
        <end position="2037"/>
    </location>
</feature>
<dbReference type="GO" id="GO:0010001">
    <property type="term" value="P:glial cell differentiation"/>
    <property type="evidence" value="ECO:0007669"/>
    <property type="project" value="TreeGrafter"/>
</dbReference>
<evidence type="ECO:0000256" key="15">
    <source>
        <dbReference type="PROSITE-ProRule" id="PRU00302"/>
    </source>
</evidence>
<keyword evidence="11" id="KW-0373">Hyaluronic acid</keyword>
<evidence type="ECO:0000259" key="17">
    <source>
        <dbReference type="PROSITE" id="PS50026"/>
    </source>
</evidence>
<feature type="compositionally biased region" description="Polar residues" evidence="16">
    <location>
        <begin position="297"/>
        <end position="327"/>
    </location>
</feature>
<feature type="compositionally biased region" description="Low complexity" evidence="16">
    <location>
        <begin position="2453"/>
        <end position="2471"/>
    </location>
</feature>
<dbReference type="InterPro" id="IPR001881">
    <property type="entry name" value="EGF-like_Ca-bd_dom"/>
</dbReference>
<keyword evidence="9" id="KW-0325">Glycoprotein</keyword>
<feature type="compositionally biased region" description="Polar residues" evidence="16">
    <location>
        <begin position="2888"/>
        <end position="2915"/>
    </location>
</feature>
<feature type="compositionally biased region" description="Low complexity" evidence="16">
    <location>
        <begin position="454"/>
        <end position="468"/>
    </location>
</feature>
<feature type="region of interest" description="Disordered" evidence="16">
    <location>
        <begin position="3264"/>
        <end position="3321"/>
    </location>
</feature>
<feature type="compositionally biased region" description="Low complexity" evidence="16">
    <location>
        <begin position="2571"/>
        <end position="2590"/>
    </location>
</feature>
<dbReference type="FunFam" id="3.10.100.10:FF:000003">
    <property type="entry name" value="Versican core protein"/>
    <property type="match status" value="1"/>
</dbReference>
<dbReference type="PROSITE" id="PS01187">
    <property type="entry name" value="EGF_CA"/>
    <property type="match status" value="1"/>
</dbReference>
<dbReference type="SMART" id="SM00034">
    <property type="entry name" value="CLECT"/>
    <property type="match status" value="1"/>
</dbReference>
<feature type="disulfide bond" evidence="14">
    <location>
        <begin position="3399"/>
        <end position="3408"/>
    </location>
</feature>
<feature type="region of interest" description="Disordered" evidence="16">
    <location>
        <begin position="2076"/>
        <end position="2109"/>
    </location>
</feature>
<keyword evidence="21" id="KW-1185">Reference proteome</keyword>
<feature type="compositionally biased region" description="Polar residues" evidence="16">
    <location>
        <begin position="1020"/>
        <end position="1050"/>
    </location>
</feature>
<dbReference type="GO" id="GO:0045202">
    <property type="term" value="C:synapse"/>
    <property type="evidence" value="ECO:0007669"/>
    <property type="project" value="TreeGrafter"/>
</dbReference>
<feature type="compositionally biased region" description="Low complexity" evidence="16">
    <location>
        <begin position="519"/>
        <end position="537"/>
    </location>
</feature>
<feature type="domain" description="EGF-like" evidence="17">
    <location>
        <begin position="3373"/>
        <end position="3409"/>
    </location>
</feature>
<dbReference type="Gene3D" id="3.10.100.10">
    <property type="entry name" value="Mannose-Binding Protein A, subunit A"/>
    <property type="match status" value="1"/>
</dbReference>
<feature type="compositionally biased region" description="Polar residues" evidence="16">
    <location>
        <begin position="124"/>
        <end position="134"/>
    </location>
</feature>
<feature type="compositionally biased region" description="Low complexity" evidence="16">
    <location>
        <begin position="1235"/>
        <end position="1244"/>
    </location>
</feature>
<feature type="compositionally biased region" description="Polar residues" evidence="16">
    <location>
        <begin position="2617"/>
        <end position="2634"/>
    </location>
</feature>
<feature type="compositionally biased region" description="Polar residues" evidence="16">
    <location>
        <begin position="1274"/>
        <end position="1291"/>
    </location>
</feature>
<feature type="compositionally biased region" description="Low complexity" evidence="16">
    <location>
        <begin position="1839"/>
        <end position="1850"/>
    </location>
</feature>
<evidence type="ECO:0000256" key="14">
    <source>
        <dbReference type="PROSITE-ProRule" id="PRU00076"/>
    </source>
</evidence>
<keyword evidence="10" id="KW-0966">Cell projection</keyword>
<dbReference type="SMART" id="SM00181">
    <property type="entry name" value="EGF"/>
    <property type="match status" value="2"/>
</dbReference>
<name>A0A8P4K3B6_DICLA</name>
<feature type="compositionally biased region" description="Low complexity" evidence="16">
    <location>
        <begin position="328"/>
        <end position="341"/>
    </location>
</feature>
<feature type="compositionally biased region" description="Low complexity" evidence="16">
    <location>
        <begin position="30"/>
        <end position="55"/>
    </location>
</feature>
<dbReference type="InterPro" id="IPR033987">
    <property type="entry name" value="CSPG_CTLD"/>
</dbReference>
<feature type="compositionally biased region" description="Low complexity" evidence="16">
    <location>
        <begin position="2077"/>
        <end position="2096"/>
    </location>
</feature>
<feature type="region of interest" description="Disordered" evidence="16">
    <location>
        <begin position="1832"/>
        <end position="1851"/>
    </location>
</feature>
<keyword evidence="4" id="KW-0272">Extracellular matrix</keyword>
<feature type="region of interest" description="Disordered" evidence="16">
    <location>
        <begin position="2761"/>
        <end position="2780"/>
    </location>
</feature>
<feature type="compositionally biased region" description="Low complexity" evidence="16">
    <location>
        <begin position="280"/>
        <end position="296"/>
    </location>
</feature>
<feature type="compositionally biased region" description="Polar residues" evidence="16">
    <location>
        <begin position="160"/>
        <end position="172"/>
    </location>
</feature>
<dbReference type="Pfam" id="PF00084">
    <property type="entry name" value="Sushi"/>
    <property type="match status" value="1"/>
</dbReference>
<dbReference type="InterPro" id="IPR000152">
    <property type="entry name" value="EGF-type_Asp/Asn_hydroxyl_site"/>
</dbReference>
<dbReference type="GeneTree" id="ENSGT00940000156102"/>
<feature type="region of interest" description="Disordered" evidence="16">
    <location>
        <begin position="3158"/>
        <end position="3188"/>
    </location>
</feature>
<evidence type="ECO:0000256" key="4">
    <source>
        <dbReference type="ARBA" id="ARBA00022530"/>
    </source>
</evidence>
<keyword evidence="5 14" id="KW-0245">EGF-like domain</keyword>
<comment type="function">
    <text evidence="12">May play a role in intercellular signaling and in connecting cells with the extracellular matrix. May take part in the regulation of cell motility, growth and differentiation. Binds hyaluronic acid.</text>
</comment>
<dbReference type="CDD" id="cd00054">
    <property type="entry name" value="EGF_CA"/>
    <property type="match status" value="2"/>
</dbReference>
<dbReference type="InterPro" id="IPR000742">
    <property type="entry name" value="EGF"/>
</dbReference>
<keyword evidence="15" id="KW-0768">Sushi</keyword>
<dbReference type="GO" id="GO:0005509">
    <property type="term" value="F:calcium ion binding"/>
    <property type="evidence" value="ECO:0007669"/>
    <property type="project" value="InterPro"/>
</dbReference>
<dbReference type="GO" id="GO:0001501">
    <property type="term" value="P:skeletal system development"/>
    <property type="evidence" value="ECO:0007669"/>
    <property type="project" value="TreeGrafter"/>
</dbReference>
<feature type="compositionally biased region" description="Low complexity" evidence="16">
    <location>
        <begin position="3118"/>
        <end position="3145"/>
    </location>
</feature>
<feature type="compositionally biased region" description="Basic and acidic residues" evidence="16">
    <location>
        <begin position="2770"/>
        <end position="2780"/>
    </location>
</feature>
<dbReference type="Gene3D" id="2.10.25.10">
    <property type="entry name" value="Laminin"/>
    <property type="match status" value="2"/>
</dbReference>
<dbReference type="InterPro" id="IPR016187">
    <property type="entry name" value="CTDL_fold"/>
</dbReference>
<feature type="compositionally biased region" description="Polar residues" evidence="16">
    <location>
        <begin position="1068"/>
        <end position="1079"/>
    </location>
</feature>
<feature type="compositionally biased region" description="Polar residues" evidence="16">
    <location>
        <begin position="606"/>
        <end position="616"/>
    </location>
</feature>
<feature type="region of interest" description="Disordered" evidence="16">
    <location>
        <begin position="1177"/>
        <end position="1219"/>
    </location>
</feature>
<dbReference type="PROSITE" id="PS00022">
    <property type="entry name" value="EGF_1"/>
    <property type="match status" value="2"/>
</dbReference>
<dbReference type="PROSITE" id="PS00010">
    <property type="entry name" value="ASX_HYDROXYL"/>
    <property type="match status" value="1"/>
</dbReference>
<evidence type="ECO:0000256" key="9">
    <source>
        <dbReference type="ARBA" id="ARBA00023180"/>
    </source>
</evidence>
<feature type="compositionally biased region" description="Polar residues" evidence="16">
    <location>
        <begin position="1704"/>
        <end position="1714"/>
    </location>
</feature>
<dbReference type="PROSITE" id="PS00615">
    <property type="entry name" value="C_TYPE_LECTIN_1"/>
    <property type="match status" value="1"/>
</dbReference>
<dbReference type="InterPro" id="IPR018097">
    <property type="entry name" value="EGF_Ca-bd_CS"/>
</dbReference>
<feature type="region of interest" description="Disordered" evidence="16">
    <location>
        <begin position="1"/>
        <end position="181"/>
    </location>
</feature>
<feature type="domain" description="EGF-like" evidence="17">
    <location>
        <begin position="3335"/>
        <end position="3371"/>
    </location>
</feature>
<keyword evidence="8 14" id="KW-1015">Disulfide bond</keyword>
<dbReference type="Proteomes" id="UP000694389">
    <property type="component" value="Unassembled WGS sequence"/>
</dbReference>
<feature type="compositionally biased region" description="Polar residues" evidence="16">
    <location>
        <begin position="642"/>
        <end position="654"/>
    </location>
</feature>
<evidence type="ECO:0000256" key="11">
    <source>
        <dbReference type="ARBA" id="ARBA00023290"/>
    </source>
</evidence>
<dbReference type="Gene3D" id="2.10.70.10">
    <property type="entry name" value="Complement Module, domain 1"/>
    <property type="match status" value="1"/>
</dbReference>
<feature type="domain" description="C-type lectin" evidence="18">
    <location>
        <begin position="3422"/>
        <end position="3536"/>
    </location>
</feature>
<dbReference type="PANTHER" id="PTHR22804">
    <property type="entry name" value="AGGRECAN/VERSICAN PROTEOGLYCAN"/>
    <property type="match status" value="1"/>
</dbReference>
<feature type="compositionally biased region" description="Polar residues" evidence="16">
    <location>
        <begin position="2197"/>
        <end position="2208"/>
    </location>
</feature>
<feature type="compositionally biased region" description="Basic and acidic residues" evidence="16">
    <location>
        <begin position="2636"/>
        <end position="2649"/>
    </location>
</feature>
<dbReference type="SUPFAM" id="SSF57196">
    <property type="entry name" value="EGF/Laminin"/>
    <property type="match status" value="1"/>
</dbReference>
<feature type="compositionally biased region" description="Polar residues" evidence="16">
    <location>
        <begin position="3158"/>
        <end position="3170"/>
    </location>
</feature>
<proteinExistence type="predicted"/>
<feature type="compositionally biased region" description="Polar residues" evidence="16">
    <location>
        <begin position="3266"/>
        <end position="3286"/>
    </location>
</feature>
<dbReference type="InterPro" id="IPR001304">
    <property type="entry name" value="C-type_lectin-like"/>
</dbReference>
<dbReference type="InterPro" id="IPR018378">
    <property type="entry name" value="C-type_lectin_CS"/>
</dbReference>
<accession>A0A8P4K3B6</accession>
<feature type="region of interest" description="Disordered" evidence="16">
    <location>
        <begin position="454"/>
        <end position="662"/>
    </location>
</feature>
<dbReference type="PANTHER" id="PTHR22804:SF6">
    <property type="entry name" value="VERSICAN CORE PROTEIN"/>
    <property type="match status" value="1"/>
</dbReference>
<feature type="disulfide bond" evidence="15">
    <location>
        <begin position="3542"/>
        <end position="3585"/>
    </location>
</feature>
<feature type="compositionally biased region" description="Low complexity" evidence="16">
    <location>
        <begin position="1003"/>
        <end position="1019"/>
    </location>
</feature>
<feature type="region of interest" description="Disordered" evidence="16">
    <location>
        <begin position="1783"/>
        <end position="1820"/>
    </location>
</feature>
<dbReference type="CDD" id="cd00033">
    <property type="entry name" value="CCP"/>
    <property type="match status" value="1"/>
</dbReference>
<feature type="compositionally biased region" description="Low complexity" evidence="16">
    <location>
        <begin position="2160"/>
        <end position="2169"/>
    </location>
</feature>
<evidence type="ECO:0000256" key="6">
    <source>
        <dbReference type="ARBA" id="ARBA00022729"/>
    </source>
</evidence>
<evidence type="ECO:0000259" key="18">
    <source>
        <dbReference type="PROSITE" id="PS50041"/>
    </source>
</evidence>
<dbReference type="GO" id="GO:0002052">
    <property type="term" value="P:positive regulation of neuroblast proliferation"/>
    <property type="evidence" value="ECO:0007669"/>
    <property type="project" value="TreeGrafter"/>
</dbReference>
<feature type="compositionally biased region" description="Low complexity" evidence="16">
    <location>
        <begin position="2539"/>
        <end position="2559"/>
    </location>
</feature>
<feature type="region of interest" description="Disordered" evidence="16">
    <location>
        <begin position="2617"/>
        <end position="2661"/>
    </location>
</feature>
<feature type="compositionally biased region" description="Low complexity" evidence="16">
    <location>
        <begin position="858"/>
        <end position="869"/>
    </location>
</feature>
<evidence type="ECO:0000259" key="19">
    <source>
        <dbReference type="PROSITE" id="PS50923"/>
    </source>
</evidence>
<dbReference type="FunFam" id="2.10.25.10:FF:000004">
    <property type="entry name" value="Neurogenic locus notch 1"/>
    <property type="match status" value="1"/>
</dbReference>
<dbReference type="GO" id="GO:0005540">
    <property type="term" value="F:hyaluronic acid binding"/>
    <property type="evidence" value="ECO:0007669"/>
    <property type="project" value="UniProtKB-KW"/>
</dbReference>
<evidence type="ECO:0000256" key="5">
    <source>
        <dbReference type="ARBA" id="ARBA00022536"/>
    </source>
</evidence>
<keyword evidence="6" id="KW-0732">Signal</keyword>
<dbReference type="GO" id="GO:0005615">
    <property type="term" value="C:extracellular space"/>
    <property type="evidence" value="ECO:0007669"/>
    <property type="project" value="TreeGrafter"/>
</dbReference>
<feature type="compositionally biased region" description="Low complexity" evidence="16">
    <location>
        <begin position="1177"/>
        <end position="1191"/>
    </location>
</feature>
<protein>
    <recommendedName>
        <fullName evidence="13">PG-M</fullName>
    </recommendedName>
</protein>
<feature type="compositionally biased region" description="Low complexity" evidence="16">
    <location>
        <begin position="1099"/>
        <end position="1110"/>
    </location>
</feature>
<dbReference type="InterPro" id="IPR000436">
    <property type="entry name" value="Sushi_SCR_CCP_dom"/>
</dbReference>
<feature type="compositionally biased region" description="Low complexity" evidence="16">
    <location>
        <begin position="3171"/>
        <end position="3187"/>
    </location>
</feature>
<feature type="region of interest" description="Disordered" evidence="16">
    <location>
        <begin position="935"/>
        <end position="1159"/>
    </location>
</feature>
<feature type="compositionally biased region" description="Polar residues" evidence="16">
    <location>
        <begin position="779"/>
        <end position="838"/>
    </location>
</feature>
<keyword evidence="3" id="KW-0964">Secreted</keyword>
<feature type="compositionally biased region" description="Low complexity" evidence="16">
    <location>
        <begin position="760"/>
        <end position="778"/>
    </location>
</feature>
<sequence>MVESIPPFSGSTMHPERASFLSTTDEESSGDSTAGFTKESIITETTISSKLSTESPSVTPSGETETSGTLKQGVTAASSLYSTEKPTSVSTESQETATTRQTEKLSSTPETSSTFPKIDEESSGEQTTEISSDGTAASTASSLFSTEKPTGLPVTEHDSAATSRTENPSVTPFSGKVEESSVVTTVYEDGSGDQTQEMFTQTYSVTAKSSLYSTEAPTAASPVTSSTFLDSEEEGISSETTMVESIPPFSGSTVLPERASILSTTDEESSGDSTADFTKESIITETTISSKLSTESPSVTPSGETETSGTLKQGVTAASSLYSTEKPTSVSTETQETATTRQTEKLSSTPETSSTFPKIDEESSGEQTTEISSGGTAASTASSLFSTEKPTGLPVIEHDSAATSRTENPSVTPFTGKVEESSVVTTVYEDGSGDQTQEMFTQTYSVTAKSSLYSTEAPTTASPVTSPTFLDSEEEGISSETTMVESIPPLSGSTMLPERASFLSATDEESSGDSTAGFTKESIITETTISSKLSTESPSVTPSGETETSGTLKQGVTAASSLYSTEKPTSVSTESQETATTRQTEKLSSTPETSSTFPKIDEESSGEQTTEISSDGTAASTASSLFSTEKPTGLPVIEHDSAATSRTENPSVTPLTGKVEESSVVTTVYEDGSGDQTQEMFTQTYSVTAKSSLYSTEAPTTASPVTSPTFLDSEEEGISSETTMVESIPPLSGSTMLPERASFLSATDEESSGDSTAGFTKESIITETTISSKLSTESPSVTPSGETETSGTLKQGVTAASSLYSTEKPTSVSTESQETATTRQTEKLSSTPETSSTFPKIDEESSGEQTTEISSDGTAASTASSMFSTEKPTGLPVTEHDSAATSRTENPSVTPFSGKVEESSVVTTVYEDGSGDQTQEMFTQTYSVTAKSSLYSTEAPTTASPVTSSTFLDSEEEGISSETTMVESIPPFSGSTMLPERASFLSTTDEESSGDSTADFTKESIITETTISSKLSTESPSVTPSGETETSGTLKQGVTAASSLYSTEKPTSVSTETQETATTRQTEKLSSTPETSSTFPKIDEESSGEQTTEISSDGTAASTASSLFSTEKPTGLPVTEHDSAATSHTENPSVTPFSGKVEESSVLTTVYEDGSGDQTQEMFTQTYSVTAKSSLYSTEAPTTASPVTSPTFLDSEEEGISSETTMVESIPPFSGSTMLPERASFLSTTDEESSGDSTAGFTEESIITETTISTKLSTESPSVTPSGETERNGTLKQAVTAASSLYSTKKPTSVSTETQETATTRQTEKLSSTPETSSTVRTLDYESSAEQTTEISTKETAAPTASSFFTATTILPSTSDIAITQQPPLLSSTTTLIIDEFDPSSSNTLIDKDRSTGETTEILTEESSANFFLPTNDQTVVPSSHSAIVISSSQETATTSPSTTKSSIPIIDDTVDQTPDFTTKVADKTSTTIASLFSTETPAITTAFLATDRSESVVITSLYSTERPISPDTEKNTGSLLTDEEGSADVATIPVSSMFSTDTPPVVFGESTKSTATDETSFTPTEVLTKETVDTATTVYPMINTEKPLLTTASLEIETREVLKSHVTVASYLYSTENPTPLPPITSSHYQSKFTFSTAIHEIQAAESQSKSPGVESSTQSSTQFMTDKSTDPTQLSTTTEAMTVSVSESGSGEFTEEEEYSGDDTSVTSNETPLKTPKATEQPSLEQTTITTTTFLPSITSTFVEEKSSSNGEFTTVTLSPYTLKTSQPMAIPTVTVFSTKEPSTHIDDESSGYLTTENDSESGLDGSGAEVSIETTTKPQDEFVVITDETERDEMESASSAASSTQSSVQLTNTFMSSTQSPHMTSTEIYITEQGSGVDIDDPAEENSGDYFFDESTTFVPLTSSPVMATTVAVTKQIILSSTAVAITEESSSNQTKSTEALYSTEKPTAMSLEMDTSTVQESLADAFTLTSSVSSSTVSASTPPGALVTSSGLLKIDESSDHAISKQPLLLESVPSSTGVTEPPMSSTAPSTGTSPVYTMEDGSGDHTADVFTKVDAIVSSVFSTKKPTITAASHESASVVTTESTESSLFSTEKSKTTESDKSGISDIPKSTVTVASSLYSTEKPNITTVYVATSAQSVNMSATEKSTQSPAFTLTEGESSSGETAEMFTSKPSVMESVTFGEAAGETETFVSVTPTSGEQVSSQEREITPETESPITSEATEPPVSSTGKNDVTEAEHITQSSSTTMFPHTVGASVGDHTTVYFTTVSSNSEHKQDGFTSMSTPIPSIIYHSVTDQQVVIITPSSSQAKTDLTEQTPTMVLHVSKPSTSTTIIFTEDAKDEDELFSADTDNIKEGSPTPELFTRDDAIIDADTISIVPSSSFYPTIQTEEAGGLTAVTITPKLEVTEEGSGTDGATFFSPTPVTLHESSATDLPLASMSPLHSTSKPSTVEGVSSIETSSEETVTSAPQATPANTVFTKSSSKEAYDLTTPHAFFPIEAHTKSVPELVMDSSSGEETDYVTESVTEFAASSSLPSQLTLTETTGTSSVTPVSSEEYMVSTGEKVTVKPSDVTDTDTSSDHTSASTVKVQPVTFSVTSPEPGTVETEIAVSSTASSLYSTRKPTATSSVDVTGKDKSDDPTHVEEPVTQTAAPRHSSMKMDQLLSTTTLSPLYINDKLSVASNTDVASMDGSGDEISDTTTASPKTVSSESAITVATPVSLLFSTEKPNTITHEDETQTSEIMTDVEKTSLSETVSYPTDEATSAPEHEESTRDHITFTSTKESISTTTMSSVQSTSKPDVIIQFVTTFVPEPDRTPPEVSFQQARSEITFTHHPQIDNSSEKTELATTSPMFPNEESSQHFEPSDVTPQTVVTTKQLEDKTAEPSQASITKEVSSEGSTSTDVTITSHLTGETVDSKERETAGVEYTTPKPASSVTEVVVTTKPDEHISSEPISNVLPTLAPSQPDVMVQYVTTVPVQHRTTPQKSFEQARSEINRPHSDLSPHNVSLITTPPMFASHVTSQITESTTVPTTSSLVAEAVSSSDYSFYQTDEPPDYDSPIPNLVEAKPQNSETIAPQKVFITTPPAIPLTSESYPVDFMRNTVPGSEEKATKSPVVSASSSSSSESGSESWSSSEESMSTVSTVKLDGDVVGNISSATTKSPSVLSSGAESGSATSESVSGEIMTTKKPKIDNMMEQPLSPDKIQTVFKIDATTASKMESTSVDSTTGKEDVVGKIKGDVSPHTEIPTRAHTEFTIGTPAEAQNQPVSVASEATTQPSFSEDNMKLDSDITASPSFTGEPSPRAEGTTELPDTGVDSGHTVIGETVEIPEVQSCSQNICLNGGSCYKRGSISTCSCAPGYSGDLCETDIDECQSNPCRNGGTCVDGLASFTCVCLPSYSGLHCEEDTETCDYGWHKFQGHCYKYFPHRRNWDTAERECRIQGAHLTSILSHEEQQFVNRLGQDYQWIGLNDKMFDSDFRWTDGSPMQYENWRPNQPDSFFTSGEDCVVMIWHEDGQWNDVPCNYHLTFTCKKGTVACSEPPLVENARTFGKKRERYEINSLVRYQCRSGFIQRHVPTIRCRGDGQWDSPKISCMNPSSYQRTFIRRHQHNTLYSINNFKRWPDEAFRLQQQRYRGRRDRNEHKQKRQ</sequence>
<comment type="caution">
    <text evidence="14">Lacks conserved residue(s) required for the propagation of feature annotation.</text>
</comment>
<dbReference type="InterPro" id="IPR016186">
    <property type="entry name" value="C-type_lectin-like/link_sf"/>
</dbReference>
<feature type="compositionally biased region" description="Low complexity" evidence="16">
    <location>
        <begin position="617"/>
        <end position="628"/>
    </location>
</feature>
<evidence type="ECO:0000256" key="7">
    <source>
        <dbReference type="ARBA" id="ARBA00022737"/>
    </source>
</evidence>
<dbReference type="InterPro" id="IPR050691">
    <property type="entry name" value="Hyaluronan_bind_Proteoglycan"/>
</dbReference>
<evidence type="ECO:0000256" key="2">
    <source>
        <dbReference type="ARBA" id="ARBA00004498"/>
    </source>
</evidence>
<feature type="compositionally biased region" description="Polar residues" evidence="16">
    <location>
        <begin position="345"/>
        <end position="356"/>
    </location>
</feature>
<feature type="region of interest" description="Disordered" evidence="16">
    <location>
        <begin position="1254"/>
        <end position="1321"/>
    </location>
</feature>
<dbReference type="Pfam" id="PF00008">
    <property type="entry name" value="EGF"/>
    <property type="match status" value="1"/>
</dbReference>
<evidence type="ECO:0000256" key="12">
    <source>
        <dbReference type="ARBA" id="ARBA00043896"/>
    </source>
</evidence>
<feature type="compositionally biased region" description="Low complexity" evidence="16">
    <location>
        <begin position="135"/>
        <end position="146"/>
    </location>
</feature>
<feature type="compositionally biased region" description="Polar residues" evidence="16">
    <location>
        <begin position="2216"/>
        <end position="2236"/>
    </location>
</feature>
<feature type="compositionally biased region" description="Polar residues" evidence="16">
    <location>
        <begin position="1124"/>
        <end position="1136"/>
    </location>
</feature>
<dbReference type="Pfam" id="PF00059">
    <property type="entry name" value="Lectin_C"/>
    <property type="match status" value="1"/>
</dbReference>
<feature type="compositionally biased region" description="Polar residues" evidence="16">
    <location>
        <begin position="1646"/>
        <end position="1685"/>
    </location>
</feature>
<feature type="region of interest" description="Disordered" evidence="16">
    <location>
        <begin position="3103"/>
        <end position="3145"/>
    </location>
</feature>
<feature type="compositionally biased region" description="Polar residues" evidence="16">
    <location>
        <begin position="2702"/>
        <end position="2715"/>
    </location>
</feature>
<dbReference type="SUPFAM" id="SSF56436">
    <property type="entry name" value="C-type lectin-like"/>
    <property type="match status" value="1"/>
</dbReference>
<evidence type="ECO:0000313" key="21">
    <source>
        <dbReference type="Proteomes" id="UP000694389"/>
    </source>
</evidence>
<feature type="disulfide bond" evidence="14">
    <location>
        <begin position="3361"/>
        <end position="3370"/>
    </location>
</feature>
<feature type="compositionally biased region" description="Polar residues" evidence="16">
    <location>
        <begin position="883"/>
        <end position="895"/>
    </location>
</feature>
<feature type="region of interest" description="Disordered" evidence="16">
    <location>
        <begin position="2539"/>
        <end position="2590"/>
    </location>
</feature>
<evidence type="ECO:0000313" key="20">
    <source>
        <dbReference type="Ensembl" id="ENSDLAP00005065063.1"/>
    </source>
</evidence>
<evidence type="ECO:0000256" key="10">
    <source>
        <dbReference type="ARBA" id="ARBA00023273"/>
    </source>
</evidence>
<feature type="compositionally biased region" description="Polar residues" evidence="16">
    <location>
        <begin position="538"/>
        <end position="597"/>
    </location>
</feature>
<feature type="compositionally biased region" description="Low complexity" evidence="16">
    <location>
        <begin position="1051"/>
        <end position="1064"/>
    </location>
</feature>
<feature type="compositionally biased region" description="Polar residues" evidence="16">
    <location>
        <begin position="2871"/>
        <end position="2880"/>
    </location>
</feature>
<dbReference type="GO" id="GO:0042995">
    <property type="term" value="C:cell projection"/>
    <property type="evidence" value="ECO:0007669"/>
    <property type="project" value="UniProtKB-SubCell"/>
</dbReference>
<evidence type="ECO:0000256" key="1">
    <source>
        <dbReference type="ARBA" id="ARBA00004316"/>
    </source>
</evidence>
<evidence type="ECO:0000256" key="16">
    <source>
        <dbReference type="SAM" id="MobiDB-lite"/>
    </source>
</evidence>
<feature type="region of interest" description="Disordered" evidence="16">
    <location>
        <begin position="2152"/>
        <end position="2173"/>
    </location>
</feature>
<feature type="domain" description="Sushi" evidence="19">
    <location>
        <begin position="3540"/>
        <end position="3600"/>
    </location>
</feature>
<dbReference type="SMART" id="SM00032">
    <property type="entry name" value="CCP"/>
    <property type="match status" value="1"/>
</dbReference>
<feature type="compositionally biased region" description="Polar residues" evidence="16">
    <location>
        <begin position="401"/>
        <end position="413"/>
    </location>
</feature>
<feature type="compositionally biased region" description="Polar residues" evidence="16">
    <location>
        <begin position="1309"/>
        <end position="1321"/>
    </location>
</feature>
<feature type="compositionally biased region" description="Polar residues" evidence="16">
    <location>
        <begin position="214"/>
        <end position="229"/>
    </location>
</feature>
<feature type="region of interest" description="Disordered" evidence="16">
    <location>
        <begin position="214"/>
        <end position="418"/>
    </location>
</feature>
<dbReference type="Ensembl" id="ENSDLAT00005076841.1">
    <property type="protein sequence ID" value="ENSDLAP00005065063.1"/>
    <property type="gene ID" value="ENSDLAG00005033012.1"/>
</dbReference>
<dbReference type="CDD" id="cd03588">
    <property type="entry name" value="CLECT_CSPGs"/>
    <property type="match status" value="1"/>
</dbReference>
<comment type="subcellular location">
    <subcellularLocation>
        <location evidence="1">Cell projection</location>
    </subcellularLocation>
    <subcellularLocation>
        <location evidence="2">Secreted</location>
        <location evidence="2">Extracellular space</location>
        <location evidence="2">Extracellular matrix</location>
    </subcellularLocation>
</comment>
<evidence type="ECO:0000256" key="13">
    <source>
        <dbReference type="ARBA" id="ARBA00044266"/>
    </source>
</evidence>
<reference evidence="20" key="2">
    <citation type="submission" date="2025-09" db="UniProtKB">
        <authorList>
            <consortium name="Ensembl"/>
        </authorList>
    </citation>
    <scope>IDENTIFICATION</scope>
</reference>
<dbReference type="SUPFAM" id="SSF57535">
    <property type="entry name" value="Complement control module/SCR domain"/>
    <property type="match status" value="1"/>
</dbReference>
<dbReference type="FunFam" id="2.10.70.10:FF:000003">
    <property type="entry name" value="Versican core protein"/>
    <property type="match status" value="1"/>
</dbReference>
<feature type="compositionally biased region" description="Polar residues" evidence="16">
    <location>
        <begin position="1088"/>
        <end position="1098"/>
    </location>
</feature>
<feature type="compositionally biased region" description="Low complexity" evidence="16">
    <location>
        <begin position="936"/>
        <end position="950"/>
    </location>
</feature>
<evidence type="ECO:0000256" key="3">
    <source>
        <dbReference type="ARBA" id="ARBA00022525"/>
    </source>
</evidence>
<feature type="region of interest" description="Disordered" evidence="16">
    <location>
        <begin position="2842"/>
        <end position="2935"/>
    </location>
</feature>
<evidence type="ECO:0000256" key="8">
    <source>
        <dbReference type="ARBA" id="ARBA00023157"/>
    </source>
</evidence>
<feature type="compositionally biased region" description="Polar residues" evidence="16">
    <location>
        <begin position="56"/>
        <end position="115"/>
    </location>
</feature>
<feature type="compositionally biased region" description="Basic and acidic residues" evidence="16">
    <location>
        <begin position="2097"/>
        <end position="2108"/>
    </location>
</feature>
<feature type="region of interest" description="Disordered" evidence="16">
    <location>
        <begin position="1644"/>
        <end position="1727"/>
    </location>
</feature>
<feature type="region of interest" description="Disordered" evidence="16">
    <location>
        <begin position="2689"/>
        <end position="2715"/>
    </location>
</feature>
<feature type="disulfide bond" evidence="15">
    <location>
        <begin position="3571"/>
        <end position="3598"/>
    </location>
</feature>
<organism evidence="20 21">
    <name type="scientific">Dicentrarchus labrax</name>
    <name type="common">European seabass</name>
    <name type="synonym">Morone labrax</name>
    <dbReference type="NCBI Taxonomy" id="13489"/>
    <lineage>
        <taxon>Eukaryota</taxon>
        <taxon>Metazoa</taxon>
        <taxon>Chordata</taxon>
        <taxon>Craniata</taxon>
        <taxon>Vertebrata</taxon>
        <taxon>Euteleostomi</taxon>
        <taxon>Actinopterygii</taxon>
        <taxon>Neopterygii</taxon>
        <taxon>Teleostei</taxon>
        <taxon>Neoteleostei</taxon>
        <taxon>Acanthomorphata</taxon>
        <taxon>Eupercaria</taxon>
        <taxon>Moronidae</taxon>
        <taxon>Dicentrarchus</taxon>
    </lineage>
</organism>
<dbReference type="InterPro" id="IPR035976">
    <property type="entry name" value="Sushi/SCR/CCP_sf"/>
</dbReference>
<feature type="compositionally biased region" description="Low complexity" evidence="16">
    <location>
        <begin position="695"/>
        <end position="709"/>
    </location>
</feature>
<dbReference type="SMART" id="SM00179">
    <property type="entry name" value="EGF_CA"/>
    <property type="match status" value="1"/>
</dbReference>
<feature type="region of interest" description="Disordered" evidence="16">
    <location>
        <begin position="1225"/>
        <end position="1244"/>
    </location>
</feature>
<feature type="region of interest" description="Disordered" evidence="16">
    <location>
        <begin position="2197"/>
        <end position="2253"/>
    </location>
</feature>
<dbReference type="PROSITE" id="PS50923">
    <property type="entry name" value="SUSHI"/>
    <property type="match status" value="1"/>
</dbReference>
<keyword evidence="7" id="KW-0677">Repeat</keyword>
<reference evidence="20" key="1">
    <citation type="submission" date="2025-08" db="UniProtKB">
        <authorList>
            <consortium name="Ensembl"/>
        </authorList>
    </citation>
    <scope>IDENTIFICATION</scope>
</reference>
<dbReference type="PROSITE" id="PS50026">
    <property type="entry name" value="EGF_3"/>
    <property type="match status" value="2"/>
</dbReference>
<dbReference type="GO" id="GO:0007417">
    <property type="term" value="P:central nervous system development"/>
    <property type="evidence" value="ECO:0007669"/>
    <property type="project" value="TreeGrafter"/>
</dbReference>
<feature type="region of interest" description="Disordered" evidence="16">
    <location>
        <begin position="695"/>
        <end position="904"/>
    </location>
</feature>
<dbReference type="PROSITE" id="PS50041">
    <property type="entry name" value="C_TYPE_LECTIN_2"/>
    <property type="match status" value="1"/>
</dbReference>
<dbReference type="PROSITE" id="PS01186">
    <property type="entry name" value="EGF_2"/>
    <property type="match status" value="1"/>
</dbReference>
<feature type="region of interest" description="Disordered" evidence="16">
    <location>
        <begin position="2440"/>
        <end position="2475"/>
    </location>
</feature>
<feature type="compositionally biased region" description="Low complexity" evidence="16">
    <location>
        <begin position="1292"/>
        <end position="1305"/>
    </location>
</feature>
<feature type="compositionally biased region" description="Low complexity" evidence="16">
    <location>
        <begin position="372"/>
        <end position="383"/>
    </location>
</feature>